<proteinExistence type="predicted"/>
<evidence type="ECO:0000313" key="3">
    <source>
        <dbReference type="Proteomes" id="UP000604273"/>
    </source>
</evidence>
<keyword evidence="3" id="KW-1185">Reference proteome</keyword>
<dbReference type="OrthoDB" id="5090029at2759"/>
<accession>A0A8H4WZQ1</accession>
<feature type="region of interest" description="Disordered" evidence="1">
    <location>
        <begin position="297"/>
        <end position="316"/>
    </location>
</feature>
<reference evidence="2" key="1">
    <citation type="journal article" date="2020" name="BMC Genomics">
        <title>Correction to: Identification and distribution of gene clusters required for synthesis of sphingolipid metabolism inhibitors in diverse species of the filamentous fungus Fusarium.</title>
        <authorList>
            <person name="Kim H.S."/>
            <person name="Lohmar J.M."/>
            <person name="Busman M."/>
            <person name="Brown D.W."/>
            <person name="Naumann T.A."/>
            <person name="Divon H.H."/>
            <person name="Lysoe E."/>
            <person name="Uhlig S."/>
            <person name="Proctor R.H."/>
        </authorList>
    </citation>
    <scope>NUCLEOTIDE SEQUENCE</scope>
    <source>
        <strain evidence="2">NRRL 45417</strain>
    </source>
</reference>
<organism evidence="2 3">
    <name type="scientific">Fusarium gaditjirri</name>
    <dbReference type="NCBI Taxonomy" id="282569"/>
    <lineage>
        <taxon>Eukaryota</taxon>
        <taxon>Fungi</taxon>
        <taxon>Dikarya</taxon>
        <taxon>Ascomycota</taxon>
        <taxon>Pezizomycotina</taxon>
        <taxon>Sordariomycetes</taxon>
        <taxon>Hypocreomycetidae</taxon>
        <taxon>Hypocreales</taxon>
        <taxon>Nectriaceae</taxon>
        <taxon>Fusarium</taxon>
        <taxon>Fusarium nisikadoi species complex</taxon>
    </lineage>
</organism>
<reference evidence="2" key="2">
    <citation type="submission" date="2020-05" db="EMBL/GenBank/DDBJ databases">
        <authorList>
            <person name="Kim H.-S."/>
            <person name="Proctor R.H."/>
            <person name="Brown D.W."/>
        </authorList>
    </citation>
    <scope>NUCLEOTIDE SEQUENCE</scope>
    <source>
        <strain evidence="2">NRRL 45417</strain>
    </source>
</reference>
<evidence type="ECO:0000256" key="1">
    <source>
        <dbReference type="SAM" id="MobiDB-lite"/>
    </source>
</evidence>
<protein>
    <submittedName>
        <fullName evidence="2">Uncharacterized protein</fullName>
    </submittedName>
</protein>
<dbReference type="Proteomes" id="UP000604273">
    <property type="component" value="Unassembled WGS sequence"/>
</dbReference>
<name>A0A8H4WZQ1_9HYPO</name>
<comment type="caution">
    <text evidence="2">The sequence shown here is derived from an EMBL/GenBank/DDBJ whole genome shotgun (WGS) entry which is preliminary data.</text>
</comment>
<sequence length="316" mass="35394">MGGPGFMNLPVEVQVMIIRLAIPPMILPEHITTTGRVVSNESVETCGIAGTCRLFRQLLLKARPLVGHTTSAGQVFTFDPKRDTLLVKGMNIPAFLTAPQIPNLHAVRRLMTFSKFPMLPVEQDSTGWLSQNHGALLLGARQPWAINALDNDSLCTLHWDKLAFHTTLPIAQKVESLREMVVVVQNANGWHIPSFQQFGAPPKPEQTGTVVGNLNHPPHHAGVRWANPRLDDVSTEAPMVGLHGYSKTVRDRRNPRSQEYSRGGQWAGFRVYLETQEVEFRPLTWDEVDPIVHRLKQPQQGRKLPDDQDPEFVARV</sequence>
<gene>
    <name evidence="2" type="ORF">FGADI_3560</name>
</gene>
<evidence type="ECO:0000313" key="2">
    <source>
        <dbReference type="EMBL" id="KAF4956778.1"/>
    </source>
</evidence>
<dbReference type="AlphaFoldDB" id="A0A8H4WZQ1"/>
<dbReference type="EMBL" id="JABFAI010000079">
    <property type="protein sequence ID" value="KAF4956778.1"/>
    <property type="molecule type" value="Genomic_DNA"/>
</dbReference>